<proteinExistence type="predicted"/>
<evidence type="ECO:0000256" key="3">
    <source>
        <dbReference type="ARBA" id="ARBA00022475"/>
    </source>
</evidence>
<dbReference type="Proteomes" id="UP001600424">
    <property type="component" value="Unassembled WGS sequence"/>
</dbReference>
<protein>
    <submittedName>
        <fullName evidence="10">MDR family MFS transporter</fullName>
    </submittedName>
</protein>
<dbReference type="InterPro" id="IPR036259">
    <property type="entry name" value="MFS_trans_sf"/>
</dbReference>
<evidence type="ECO:0000256" key="4">
    <source>
        <dbReference type="ARBA" id="ARBA00022692"/>
    </source>
</evidence>
<feature type="transmembrane region" description="Helical" evidence="8">
    <location>
        <begin position="330"/>
        <end position="353"/>
    </location>
</feature>
<dbReference type="SUPFAM" id="SSF103473">
    <property type="entry name" value="MFS general substrate transporter"/>
    <property type="match status" value="1"/>
</dbReference>
<evidence type="ECO:0000313" key="11">
    <source>
        <dbReference type="Proteomes" id="UP001600424"/>
    </source>
</evidence>
<sequence length="430" mass="45425">MTNPQEELAPDSRAATARSVPSGGVRRKWTGALTGQFWVVWGATLTNQLGSMVIPYLSYYLTQEQNVSLSVVGLVLATSGFGGIISQLCGGLLVDRIGYRATMMLGMTGTGVFLFLLGAVDQVALIAVFAFLVGLAAEMHRPASASMIAAHYAPADRPKAFGLLYWAVNLGYAFSMVSGGSLVRHGFTLLFWVNSVACVVAGLLVWFMGRPTSRPTAAPKRPETSDAPSGSYLDVARDRLMLAYLGSWFAYGVVFCQGLSTLPLAMKADGIAPSTFGYVMATNAVVIIMVQPVASPLLSRLDHSHVLIGGILVLGVGYGATALVSTPVGYAVTVAVWTLGEVAVSSVNQAVIASLAPPSLRGRYFGLYGMTWSTAALAAPLMGTWLLQWRATGLWAVCVLLCFGAAAGQWLLVPKIRERSAMTRLAEAAG</sequence>
<feature type="transmembrane region" description="Helical" evidence="8">
    <location>
        <begin position="37"/>
        <end position="61"/>
    </location>
</feature>
<keyword evidence="6 8" id="KW-0472">Membrane</keyword>
<dbReference type="PANTHER" id="PTHR23517">
    <property type="entry name" value="RESISTANCE PROTEIN MDTM, PUTATIVE-RELATED-RELATED"/>
    <property type="match status" value="1"/>
</dbReference>
<keyword evidence="2" id="KW-0813">Transport</keyword>
<evidence type="ECO:0000313" key="10">
    <source>
        <dbReference type="EMBL" id="MFE5981426.1"/>
    </source>
</evidence>
<dbReference type="Gene3D" id="1.20.1250.20">
    <property type="entry name" value="MFS general substrate transporter like domains"/>
    <property type="match status" value="2"/>
</dbReference>
<feature type="transmembrane region" description="Helical" evidence="8">
    <location>
        <begin position="123"/>
        <end position="139"/>
    </location>
</feature>
<feature type="transmembrane region" description="Helical" evidence="8">
    <location>
        <begin position="276"/>
        <end position="294"/>
    </location>
</feature>
<dbReference type="CDD" id="cd17329">
    <property type="entry name" value="MFS_MdtH_MDR_like"/>
    <property type="match status" value="1"/>
</dbReference>
<keyword evidence="4 8" id="KW-0812">Transmembrane</keyword>
<dbReference type="RefSeq" id="WP_386251101.1">
    <property type="nucleotide sequence ID" value="NZ_JBHTRV010000011.1"/>
</dbReference>
<evidence type="ECO:0000256" key="5">
    <source>
        <dbReference type="ARBA" id="ARBA00022989"/>
    </source>
</evidence>
<reference evidence="10 11" key="1">
    <citation type="submission" date="2024-09" db="EMBL/GenBank/DDBJ databases">
        <title>The Natural Products Discovery Center: Release of the First 8490 Sequenced Strains for Exploring Actinobacteria Biosynthetic Diversity.</title>
        <authorList>
            <person name="Kalkreuter E."/>
            <person name="Kautsar S.A."/>
            <person name="Yang D."/>
            <person name="Bader C.D."/>
            <person name="Teijaro C.N."/>
            <person name="Fluegel L."/>
            <person name="Davis C.M."/>
            <person name="Simpson J.R."/>
            <person name="Lauterbach L."/>
            <person name="Steele A.D."/>
            <person name="Gui C."/>
            <person name="Meng S."/>
            <person name="Li G."/>
            <person name="Viehrig K."/>
            <person name="Ye F."/>
            <person name="Su P."/>
            <person name="Kiefer A.F."/>
            <person name="Nichols A."/>
            <person name="Cepeda A.J."/>
            <person name="Yan W."/>
            <person name="Fan B."/>
            <person name="Jiang Y."/>
            <person name="Adhikari A."/>
            <person name="Zheng C.-J."/>
            <person name="Schuster L."/>
            <person name="Cowan T.M."/>
            <person name="Smanski M.J."/>
            <person name="Chevrette M.G."/>
            <person name="De Carvalho L.P.S."/>
            <person name="Shen B."/>
        </authorList>
    </citation>
    <scope>NUCLEOTIDE SEQUENCE [LARGE SCALE GENOMIC DNA]</scope>
    <source>
        <strain evidence="10 11">NPDC056472</strain>
    </source>
</reference>
<organism evidence="10 11">
    <name type="scientific">Streptomyces wedmorensis</name>
    <dbReference type="NCBI Taxonomy" id="43759"/>
    <lineage>
        <taxon>Bacteria</taxon>
        <taxon>Bacillati</taxon>
        <taxon>Actinomycetota</taxon>
        <taxon>Actinomycetes</taxon>
        <taxon>Kitasatosporales</taxon>
        <taxon>Streptomycetaceae</taxon>
        <taxon>Streptomyces</taxon>
    </lineage>
</organism>
<feature type="transmembrane region" description="Helical" evidence="8">
    <location>
        <begin position="306"/>
        <end position="324"/>
    </location>
</feature>
<feature type="transmembrane region" description="Helical" evidence="8">
    <location>
        <begin position="393"/>
        <end position="413"/>
    </location>
</feature>
<dbReference type="Pfam" id="PF07690">
    <property type="entry name" value="MFS_1"/>
    <property type="match status" value="2"/>
</dbReference>
<dbReference type="EMBL" id="JBHTRV010000011">
    <property type="protein sequence ID" value="MFE5981426.1"/>
    <property type="molecule type" value="Genomic_DNA"/>
</dbReference>
<evidence type="ECO:0000256" key="1">
    <source>
        <dbReference type="ARBA" id="ARBA00004651"/>
    </source>
</evidence>
<feature type="transmembrane region" description="Helical" evidence="8">
    <location>
        <begin position="189"/>
        <end position="207"/>
    </location>
</feature>
<feature type="transmembrane region" description="Helical" evidence="8">
    <location>
        <begin position="242"/>
        <end position="264"/>
    </location>
</feature>
<feature type="transmembrane region" description="Helical" evidence="8">
    <location>
        <begin position="67"/>
        <end position="85"/>
    </location>
</feature>
<feature type="region of interest" description="Disordered" evidence="7">
    <location>
        <begin position="1"/>
        <end position="20"/>
    </location>
</feature>
<keyword evidence="3" id="KW-1003">Cell membrane</keyword>
<keyword evidence="5 8" id="KW-1133">Transmembrane helix</keyword>
<dbReference type="PROSITE" id="PS50850">
    <property type="entry name" value="MFS"/>
    <property type="match status" value="1"/>
</dbReference>
<evidence type="ECO:0000256" key="7">
    <source>
        <dbReference type="SAM" id="MobiDB-lite"/>
    </source>
</evidence>
<gene>
    <name evidence="10" type="ORF">ACFQ63_17170</name>
</gene>
<accession>A0ABW6IUV7</accession>
<dbReference type="InterPro" id="IPR020846">
    <property type="entry name" value="MFS_dom"/>
</dbReference>
<dbReference type="InterPro" id="IPR011701">
    <property type="entry name" value="MFS"/>
</dbReference>
<evidence type="ECO:0000256" key="6">
    <source>
        <dbReference type="ARBA" id="ARBA00023136"/>
    </source>
</evidence>
<feature type="domain" description="Major facilitator superfamily (MFS) profile" evidence="9">
    <location>
        <begin position="36"/>
        <end position="417"/>
    </location>
</feature>
<evidence type="ECO:0000256" key="8">
    <source>
        <dbReference type="SAM" id="Phobius"/>
    </source>
</evidence>
<evidence type="ECO:0000256" key="2">
    <source>
        <dbReference type="ARBA" id="ARBA00022448"/>
    </source>
</evidence>
<comment type="subcellular location">
    <subcellularLocation>
        <location evidence="1">Cell membrane</location>
        <topology evidence="1">Multi-pass membrane protein</topology>
    </subcellularLocation>
</comment>
<dbReference type="PANTHER" id="PTHR23517:SF2">
    <property type="entry name" value="MULTIDRUG RESISTANCE PROTEIN MDTH"/>
    <property type="match status" value="1"/>
</dbReference>
<keyword evidence="11" id="KW-1185">Reference proteome</keyword>
<dbReference type="InterPro" id="IPR050171">
    <property type="entry name" value="MFS_Transporters"/>
</dbReference>
<feature type="transmembrane region" description="Helical" evidence="8">
    <location>
        <begin position="365"/>
        <end position="387"/>
    </location>
</feature>
<name>A0ABW6IUV7_STRWE</name>
<feature type="transmembrane region" description="Helical" evidence="8">
    <location>
        <begin position="160"/>
        <end position="183"/>
    </location>
</feature>
<comment type="caution">
    <text evidence="10">The sequence shown here is derived from an EMBL/GenBank/DDBJ whole genome shotgun (WGS) entry which is preliminary data.</text>
</comment>
<evidence type="ECO:0000259" key="9">
    <source>
        <dbReference type="PROSITE" id="PS50850"/>
    </source>
</evidence>